<sequence length="81" mass="9307">MFMCDQLIGTDLGKPEKLSFIIGNNFRYVFNVQTPQESSPIKSLFDHQLIEFSSVARNKTKISKNNISRRGADDATKRRKK</sequence>
<feature type="compositionally biased region" description="Basic and acidic residues" evidence="1">
    <location>
        <begin position="70"/>
        <end position="81"/>
    </location>
</feature>
<evidence type="ECO:0000313" key="3">
    <source>
        <dbReference type="Proteomes" id="UP000183832"/>
    </source>
</evidence>
<evidence type="ECO:0000256" key="1">
    <source>
        <dbReference type="SAM" id="MobiDB-lite"/>
    </source>
</evidence>
<dbReference type="Proteomes" id="UP000183832">
    <property type="component" value="Unassembled WGS sequence"/>
</dbReference>
<dbReference type="AlphaFoldDB" id="A0A1J1I590"/>
<dbReference type="EMBL" id="CVRI01000042">
    <property type="protein sequence ID" value="CRK95448.1"/>
    <property type="molecule type" value="Genomic_DNA"/>
</dbReference>
<name>A0A1J1I590_9DIPT</name>
<reference evidence="2 3" key="1">
    <citation type="submission" date="2015-04" db="EMBL/GenBank/DDBJ databases">
        <authorList>
            <person name="Syromyatnikov M.Y."/>
            <person name="Popov V.N."/>
        </authorList>
    </citation>
    <scope>NUCLEOTIDE SEQUENCE [LARGE SCALE GENOMIC DNA]</scope>
</reference>
<accession>A0A1J1I590</accession>
<keyword evidence="3" id="KW-1185">Reference proteome</keyword>
<evidence type="ECO:0000313" key="2">
    <source>
        <dbReference type="EMBL" id="CRK95448.1"/>
    </source>
</evidence>
<gene>
    <name evidence="2" type="ORF">CLUMA_CG008917</name>
</gene>
<protein>
    <submittedName>
        <fullName evidence="2">CLUMA_CG008917, isoform A</fullName>
    </submittedName>
</protein>
<feature type="region of interest" description="Disordered" evidence="1">
    <location>
        <begin position="61"/>
        <end position="81"/>
    </location>
</feature>
<organism evidence="2 3">
    <name type="scientific">Clunio marinus</name>
    <dbReference type="NCBI Taxonomy" id="568069"/>
    <lineage>
        <taxon>Eukaryota</taxon>
        <taxon>Metazoa</taxon>
        <taxon>Ecdysozoa</taxon>
        <taxon>Arthropoda</taxon>
        <taxon>Hexapoda</taxon>
        <taxon>Insecta</taxon>
        <taxon>Pterygota</taxon>
        <taxon>Neoptera</taxon>
        <taxon>Endopterygota</taxon>
        <taxon>Diptera</taxon>
        <taxon>Nematocera</taxon>
        <taxon>Chironomoidea</taxon>
        <taxon>Chironomidae</taxon>
        <taxon>Clunio</taxon>
    </lineage>
</organism>
<proteinExistence type="predicted"/>